<dbReference type="OrthoDB" id="625764at2759"/>
<dbReference type="InterPro" id="IPR039638">
    <property type="entry name" value="MED33A/B"/>
</dbReference>
<organism evidence="1 2">
    <name type="scientific">Dichanthelium oligosanthes</name>
    <dbReference type="NCBI Taxonomy" id="888268"/>
    <lineage>
        <taxon>Eukaryota</taxon>
        <taxon>Viridiplantae</taxon>
        <taxon>Streptophyta</taxon>
        <taxon>Embryophyta</taxon>
        <taxon>Tracheophyta</taxon>
        <taxon>Spermatophyta</taxon>
        <taxon>Magnoliopsida</taxon>
        <taxon>Liliopsida</taxon>
        <taxon>Poales</taxon>
        <taxon>Poaceae</taxon>
        <taxon>PACMAD clade</taxon>
        <taxon>Panicoideae</taxon>
        <taxon>Panicodae</taxon>
        <taxon>Paniceae</taxon>
        <taxon>Dichantheliinae</taxon>
        <taxon>Dichanthelium</taxon>
    </lineage>
</organism>
<sequence length="1228" mass="132478">MAMSAPPPSSSSSAWLEWAAEYTKAAQAESRPPPEWAARVAAAAAAGEGGDVPWSAGLAEVLARALLSAGGGGGAPAAAAWKYAEAALAARLASPALLLALLSTRIMNLIDGNLSLSKMFGISTCEPGVFVVHFVLCILWQLIDVVLDDEGLLELTPEKKAQWPTRPGDVSTFDGTFTEQRTEKIEQLQKMNTVTTMELIEHLLRDKVITRILTLARENMQSHWGAFTNRLHLLATNSSTLQNSAISLEPFQQLILVDCNVYGETKHNVRKRFHPIVASNPLSSPNGRCLGASYSAVWIPIDMYLEDCLDGSIAATNSIEILSGLVKALQAVNRSTWHDAFLALWLASLRLVQREREPIEGPVPHLDTRLCMLLSITTLAIADIIDEADSLCNVTELNGHIKENKGIGKLRNELMLSLQILGDYESLLVPPPCVIPAANQAATKASMFISGISVNDGYMENVNGMNYSHKLDGSLAEVEKLFEVAVSGSDDDNVSAATVLCGATLLRGWNFQEHTVRLVVKLLSPSDPINYSGRESQLIKLGPMLNVILSGISAVDYAPIFSFHGLIPELAAALMAICEVFGCLSPSVSWTLRTGEEISAHTVFSNAFILLLRLWKFNHPPLEYCIMGDGAPVGSQLTPEYLLLLRNSQVLSSSSLAKQRNGQRQLQVPTSQPSSEHPIFMDSFPKLKLWYRQHQACLASTLSGLAHGTPVRNNVDSLLNLMFRKANKGGTSIGSLSGSSSISNSSGPGADDSHLWPQLPAWEILEAVPFVVDAALTACSHGRLFPRELATGLKDLADFLPASLATIVSYFSAEVTRGVWKPASMNGSDWPSPSANLSMVEEHIKKIVATTGVDVPRLVTGGSLSGTLPLPLAAFVSLTITYKLDKASERFLNLAGPALENLAASCPWPSMAIVAALWTQKVKRWSDFLVFSASRTVFHHNNDAVVQLLRSCFAATLGMSSTSVCSCGGVASLLGHGYCPGGFSPVAPGILYLRIFRCIKDCSILADDILSLLMLSVKDIAKTTVPRQRSDKLKKTKYGMRHGQVSLSAAMTQVKVAASLGATLVWLSGGTALVQSLIQEMLPSWFLSVQNLDQGGASRGMVYKLGGHALAYLAVYSGMLAWGIDPTPVSRRRKRVMRSHLQFLASALDGKISLGCDPSLWHAYVAGFLGLVVECTPCWVQEVDLKVLKRLSSGLRQWGEDELAVVLLRRAGPEAMGTAAELILGSEW</sequence>
<evidence type="ECO:0000313" key="1">
    <source>
        <dbReference type="EMBL" id="OEL26558.1"/>
    </source>
</evidence>
<accession>A0A1E5VN60</accession>
<comment type="caution">
    <text evidence="1">The sequence shown here is derived from an EMBL/GenBank/DDBJ whole genome shotgun (WGS) entry which is preliminary data.</text>
</comment>
<name>A0A1E5VN60_9POAL</name>
<dbReference type="Proteomes" id="UP000095767">
    <property type="component" value="Unassembled WGS sequence"/>
</dbReference>
<keyword evidence="2" id="KW-1185">Reference proteome</keyword>
<protein>
    <submittedName>
        <fullName evidence="1">Mediator of RNA polymerase II transcription subunit 33B</fullName>
    </submittedName>
</protein>
<evidence type="ECO:0000313" key="2">
    <source>
        <dbReference type="Proteomes" id="UP000095767"/>
    </source>
</evidence>
<reference evidence="1 2" key="1">
    <citation type="submission" date="2016-09" db="EMBL/GenBank/DDBJ databases">
        <title>The draft genome of Dichanthelium oligosanthes: A C3 panicoid grass species.</title>
        <authorList>
            <person name="Studer A.J."/>
            <person name="Schnable J.C."/>
            <person name="Brutnell T.P."/>
        </authorList>
    </citation>
    <scope>NUCLEOTIDE SEQUENCE [LARGE SCALE GENOMIC DNA]</scope>
    <source>
        <strain evidence="2">cv. Kellogg 1175</strain>
        <tissue evidence="1">Leaf</tissue>
    </source>
</reference>
<gene>
    <name evidence="1" type="ORF">BAE44_0012424</name>
</gene>
<dbReference type="PANTHER" id="PTHR33739:SF5">
    <property type="entry name" value="MEDIATOR OF RNA POLYMERASE II TRANSCRIPTION SUBUNIT 33A"/>
    <property type="match status" value="1"/>
</dbReference>
<dbReference type="STRING" id="888268.A0A1E5VN60"/>
<dbReference type="GO" id="GO:0016592">
    <property type="term" value="C:mediator complex"/>
    <property type="evidence" value="ECO:0007669"/>
    <property type="project" value="InterPro"/>
</dbReference>
<proteinExistence type="predicted"/>
<dbReference type="GO" id="GO:2000762">
    <property type="term" value="P:regulation of phenylpropanoid metabolic process"/>
    <property type="evidence" value="ECO:0007669"/>
    <property type="project" value="InterPro"/>
</dbReference>
<dbReference type="EMBL" id="LWDX02034449">
    <property type="protein sequence ID" value="OEL26558.1"/>
    <property type="molecule type" value="Genomic_DNA"/>
</dbReference>
<dbReference type="PANTHER" id="PTHR33739">
    <property type="entry name" value="OS07G0681500 PROTEIN"/>
    <property type="match status" value="1"/>
</dbReference>
<dbReference type="AlphaFoldDB" id="A0A1E5VN60"/>